<protein>
    <submittedName>
        <fullName evidence="1">Uncharacterized protein</fullName>
    </submittedName>
</protein>
<comment type="caution">
    <text evidence="1">The sequence shown here is derived from an EMBL/GenBank/DDBJ whole genome shotgun (WGS) entry which is preliminary data.</text>
</comment>
<name>A0AAD7I6P2_9AGAR</name>
<dbReference type="EMBL" id="JARKIB010000122">
    <property type="protein sequence ID" value="KAJ7736284.1"/>
    <property type="molecule type" value="Genomic_DNA"/>
</dbReference>
<proteinExistence type="predicted"/>
<sequence>MHADYQRLLQPQVARKIIRFLFNHPNMPFCLHDEPADVIIEVLPHIMMHPTEGFTHQGLAGDWERVARARGRMQLHVMRIGLGPWVREFIFPLRMTSTRLYDGLRRIVGNIGVLTEAQMEALIGVLVPTALKEGKHTH</sequence>
<keyword evidence="2" id="KW-1185">Reference proteome</keyword>
<evidence type="ECO:0000313" key="1">
    <source>
        <dbReference type="EMBL" id="KAJ7736284.1"/>
    </source>
</evidence>
<organism evidence="1 2">
    <name type="scientific">Mycena metata</name>
    <dbReference type="NCBI Taxonomy" id="1033252"/>
    <lineage>
        <taxon>Eukaryota</taxon>
        <taxon>Fungi</taxon>
        <taxon>Dikarya</taxon>
        <taxon>Basidiomycota</taxon>
        <taxon>Agaricomycotina</taxon>
        <taxon>Agaricomycetes</taxon>
        <taxon>Agaricomycetidae</taxon>
        <taxon>Agaricales</taxon>
        <taxon>Marasmiineae</taxon>
        <taxon>Mycenaceae</taxon>
        <taxon>Mycena</taxon>
    </lineage>
</organism>
<dbReference type="Proteomes" id="UP001215598">
    <property type="component" value="Unassembled WGS sequence"/>
</dbReference>
<evidence type="ECO:0000313" key="2">
    <source>
        <dbReference type="Proteomes" id="UP001215598"/>
    </source>
</evidence>
<dbReference type="AlphaFoldDB" id="A0AAD7I6P2"/>
<gene>
    <name evidence="1" type="ORF">B0H16DRAFT_1466728</name>
</gene>
<reference evidence="1" key="1">
    <citation type="submission" date="2023-03" db="EMBL/GenBank/DDBJ databases">
        <title>Massive genome expansion in bonnet fungi (Mycena s.s.) driven by repeated elements and novel gene families across ecological guilds.</title>
        <authorList>
            <consortium name="Lawrence Berkeley National Laboratory"/>
            <person name="Harder C.B."/>
            <person name="Miyauchi S."/>
            <person name="Viragh M."/>
            <person name="Kuo A."/>
            <person name="Thoen E."/>
            <person name="Andreopoulos B."/>
            <person name="Lu D."/>
            <person name="Skrede I."/>
            <person name="Drula E."/>
            <person name="Henrissat B."/>
            <person name="Morin E."/>
            <person name="Kohler A."/>
            <person name="Barry K."/>
            <person name="LaButti K."/>
            <person name="Morin E."/>
            <person name="Salamov A."/>
            <person name="Lipzen A."/>
            <person name="Mereny Z."/>
            <person name="Hegedus B."/>
            <person name="Baldrian P."/>
            <person name="Stursova M."/>
            <person name="Weitz H."/>
            <person name="Taylor A."/>
            <person name="Grigoriev I.V."/>
            <person name="Nagy L.G."/>
            <person name="Martin F."/>
            <person name="Kauserud H."/>
        </authorList>
    </citation>
    <scope>NUCLEOTIDE SEQUENCE</scope>
    <source>
        <strain evidence="1">CBHHK182m</strain>
    </source>
</reference>
<accession>A0AAD7I6P2</accession>